<evidence type="ECO:0000313" key="2">
    <source>
        <dbReference type="EMBL" id="CAI9927263.1"/>
    </source>
</evidence>
<evidence type="ECO:0000313" key="5">
    <source>
        <dbReference type="Proteomes" id="UP001642409"/>
    </source>
</evidence>
<accession>A0AA86NW17</accession>
<dbReference type="AlphaFoldDB" id="A0AA86NW17"/>
<sequence length="133" mass="15334">MRHKSAEQLPSTLNSESEVLGLKLQSNCRNNIAESQSQLAFQAFFAKSLFPLNDSNELNNQELCEKIEKYIANIKHAVFWKQLELLIPSKSHPAKRLLQQVFSKCMFKEHIAYEHKLALREMMTQIPEASRCG</sequence>
<dbReference type="Proteomes" id="UP001642409">
    <property type="component" value="Unassembled WGS sequence"/>
</dbReference>
<evidence type="ECO:0000313" key="4">
    <source>
        <dbReference type="EMBL" id="CAL5972268.1"/>
    </source>
</evidence>
<organism evidence="1">
    <name type="scientific">Hexamita inflata</name>
    <dbReference type="NCBI Taxonomy" id="28002"/>
    <lineage>
        <taxon>Eukaryota</taxon>
        <taxon>Metamonada</taxon>
        <taxon>Diplomonadida</taxon>
        <taxon>Hexamitidae</taxon>
        <taxon>Hexamitinae</taxon>
        <taxon>Hexamita</taxon>
    </lineage>
</organism>
<dbReference type="EMBL" id="CATOUU010000380">
    <property type="protein sequence ID" value="CAI9927260.1"/>
    <property type="molecule type" value="Genomic_DNA"/>
</dbReference>
<reference evidence="1" key="1">
    <citation type="submission" date="2023-06" db="EMBL/GenBank/DDBJ databases">
        <authorList>
            <person name="Kurt Z."/>
        </authorList>
    </citation>
    <scope>NUCLEOTIDE SEQUENCE</scope>
</reference>
<dbReference type="EMBL" id="CAXDID020000003">
    <property type="protein sequence ID" value="CAL5972268.1"/>
    <property type="molecule type" value="Genomic_DNA"/>
</dbReference>
<name>A0AA86NW17_9EUKA</name>
<evidence type="ECO:0000313" key="3">
    <source>
        <dbReference type="EMBL" id="CAL5972262.1"/>
    </source>
</evidence>
<keyword evidence="5" id="KW-1185">Reference proteome</keyword>
<dbReference type="EMBL" id="CAXDID020000003">
    <property type="protein sequence ID" value="CAL5972262.1"/>
    <property type="molecule type" value="Genomic_DNA"/>
</dbReference>
<gene>
    <name evidence="1" type="ORF">HINF_LOCUS14905</name>
    <name evidence="2" type="ORF">HINF_LOCUS14908</name>
    <name evidence="3" type="ORF">HINF_LOCUS1817</name>
    <name evidence="4" type="ORF">HINF_LOCUS1820</name>
</gene>
<proteinExistence type="predicted"/>
<protein>
    <submittedName>
        <fullName evidence="3">Hypothetical_protein</fullName>
    </submittedName>
</protein>
<evidence type="ECO:0000313" key="1">
    <source>
        <dbReference type="EMBL" id="CAI9927260.1"/>
    </source>
</evidence>
<dbReference type="EMBL" id="CATOUU010000380">
    <property type="protein sequence ID" value="CAI9927263.1"/>
    <property type="molecule type" value="Genomic_DNA"/>
</dbReference>
<reference evidence="3 5" key="2">
    <citation type="submission" date="2024-07" db="EMBL/GenBank/DDBJ databases">
        <authorList>
            <person name="Akdeniz Z."/>
        </authorList>
    </citation>
    <scope>NUCLEOTIDE SEQUENCE [LARGE SCALE GENOMIC DNA]</scope>
</reference>
<comment type="caution">
    <text evidence="1">The sequence shown here is derived from an EMBL/GenBank/DDBJ whole genome shotgun (WGS) entry which is preliminary data.</text>
</comment>